<reference evidence="4" key="1">
    <citation type="submission" date="2022-10" db="EMBL/GenBank/DDBJ databases">
        <title>Tapping the CABI collections for fungal endophytes: first genome assemblies for Collariella, Neodidymelliopsis, Ascochyta clinopodiicola, Didymella pomorum, Didymosphaeria variabile, Neocosmospora piperis and Neocucurbitaria cava.</title>
        <authorList>
            <person name="Hill R."/>
        </authorList>
    </citation>
    <scope>NUCLEOTIDE SEQUENCE</scope>
    <source>
        <strain evidence="4">IMI 356814</strain>
    </source>
</reference>
<keyword evidence="3" id="KW-0560">Oxidoreductase</keyword>
<organism evidence="4 5">
    <name type="scientific">Neocucurbitaria cava</name>
    <dbReference type="NCBI Taxonomy" id="798079"/>
    <lineage>
        <taxon>Eukaryota</taxon>
        <taxon>Fungi</taxon>
        <taxon>Dikarya</taxon>
        <taxon>Ascomycota</taxon>
        <taxon>Pezizomycotina</taxon>
        <taxon>Dothideomycetes</taxon>
        <taxon>Pleosporomycetidae</taxon>
        <taxon>Pleosporales</taxon>
        <taxon>Pleosporineae</taxon>
        <taxon>Cucurbitariaceae</taxon>
        <taxon>Neocucurbitaria</taxon>
    </lineage>
</organism>
<evidence type="ECO:0000313" key="5">
    <source>
        <dbReference type="Proteomes" id="UP001140560"/>
    </source>
</evidence>
<dbReference type="GO" id="GO:0016491">
    <property type="term" value="F:oxidoreductase activity"/>
    <property type="evidence" value="ECO:0007669"/>
    <property type="project" value="UniProtKB-KW"/>
</dbReference>
<keyword evidence="5" id="KW-1185">Reference proteome</keyword>
<dbReference type="PRINTS" id="PR00081">
    <property type="entry name" value="GDHRDH"/>
</dbReference>
<evidence type="ECO:0000256" key="1">
    <source>
        <dbReference type="ARBA" id="ARBA00006484"/>
    </source>
</evidence>
<dbReference type="OrthoDB" id="191139at2759"/>
<evidence type="ECO:0000256" key="2">
    <source>
        <dbReference type="ARBA" id="ARBA00022857"/>
    </source>
</evidence>
<dbReference type="GO" id="GO:0016020">
    <property type="term" value="C:membrane"/>
    <property type="evidence" value="ECO:0007669"/>
    <property type="project" value="TreeGrafter"/>
</dbReference>
<dbReference type="Proteomes" id="UP001140560">
    <property type="component" value="Unassembled WGS sequence"/>
</dbReference>
<sequence>MSSTSKPVALITGANRGIGFELARTLARDHNFQVIIGSRSDSSGLEAFSKLRAEGLFSVTGVTLDVSSDDSIVHAAKSVEQNFGRLDLLINNAGIMLPDSQDSPIATKRKAFQSTFNTNVTGAAVVTETFIPLLSKSTLPRILFLGSTLGSITGRLDENYIWDSMDSISYRCSKAALSMLAAQYARRYGEKGWKVNIVCPGYVKTGMVNFMGTITTEEAMPHLVKMCTLGENGESGTFSDAEGTVLW</sequence>
<protein>
    <recommendedName>
        <fullName evidence="6">Short chain dehydrogenase</fullName>
    </recommendedName>
</protein>
<comment type="similarity">
    <text evidence="1">Belongs to the short-chain dehydrogenases/reductases (SDR) family.</text>
</comment>
<dbReference type="InterPro" id="IPR002347">
    <property type="entry name" value="SDR_fam"/>
</dbReference>
<dbReference type="Gene3D" id="3.40.50.720">
    <property type="entry name" value="NAD(P)-binding Rossmann-like Domain"/>
    <property type="match status" value="1"/>
</dbReference>
<dbReference type="PANTHER" id="PTHR43490">
    <property type="entry name" value="(+)-NEOMENTHOL DEHYDROGENASE"/>
    <property type="match status" value="1"/>
</dbReference>
<dbReference type="AlphaFoldDB" id="A0A9W9CQZ4"/>
<evidence type="ECO:0000256" key="3">
    <source>
        <dbReference type="ARBA" id="ARBA00023002"/>
    </source>
</evidence>
<gene>
    <name evidence="4" type="ORF">N0V83_001171</name>
</gene>
<evidence type="ECO:0008006" key="6">
    <source>
        <dbReference type="Google" id="ProtNLM"/>
    </source>
</evidence>
<dbReference type="PANTHER" id="PTHR43490:SF99">
    <property type="entry name" value="SHORT-CHAIN DEHYDROGENASE_REDUCTASE"/>
    <property type="match status" value="1"/>
</dbReference>
<dbReference type="InterPro" id="IPR036291">
    <property type="entry name" value="NAD(P)-bd_dom_sf"/>
</dbReference>
<keyword evidence="2" id="KW-0521">NADP</keyword>
<dbReference type="EMBL" id="JAPEUY010000002">
    <property type="protein sequence ID" value="KAJ4375893.1"/>
    <property type="molecule type" value="Genomic_DNA"/>
</dbReference>
<proteinExistence type="inferred from homology"/>
<accession>A0A9W9CQZ4</accession>
<evidence type="ECO:0000313" key="4">
    <source>
        <dbReference type="EMBL" id="KAJ4375893.1"/>
    </source>
</evidence>
<dbReference type="Pfam" id="PF00106">
    <property type="entry name" value="adh_short"/>
    <property type="match status" value="1"/>
</dbReference>
<name>A0A9W9CQZ4_9PLEO</name>
<comment type="caution">
    <text evidence="4">The sequence shown here is derived from an EMBL/GenBank/DDBJ whole genome shotgun (WGS) entry which is preliminary data.</text>
</comment>
<dbReference type="SUPFAM" id="SSF51735">
    <property type="entry name" value="NAD(P)-binding Rossmann-fold domains"/>
    <property type="match status" value="1"/>
</dbReference>